<accession>E2ZCW5</accession>
<comment type="pathway">
    <text evidence="1 12">Purine metabolism; IMP biosynthesis via de novo pathway; 5-amino-1-(5-phospho-D-ribosyl)imidazole from N(2)-formyl-N(1)-(5-phospho-D-ribosyl)glycinamide: step 2/2.</text>
</comment>
<dbReference type="PANTHER" id="PTHR10520:SF12">
    <property type="entry name" value="TRIFUNCTIONAL PURINE BIOSYNTHETIC PROTEIN ADENOSINE-3"/>
    <property type="match status" value="1"/>
</dbReference>
<dbReference type="Pfam" id="PF00586">
    <property type="entry name" value="AIRS"/>
    <property type="match status" value="1"/>
</dbReference>
<dbReference type="InterPro" id="IPR016188">
    <property type="entry name" value="PurM-like_N"/>
</dbReference>
<proteinExistence type="inferred from homology"/>
<dbReference type="InterPro" id="IPR010918">
    <property type="entry name" value="PurM-like_C_dom"/>
</dbReference>
<dbReference type="eggNOG" id="COG0150">
    <property type="taxonomic scope" value="Bacteria"/>
</dbReference>
<dbReference type="GO" id="GO:0006189">
    <property type="term" value="P:'de novo' IMP biosynthetic process"/>
    <property type="evidence" value="ECO:0007669"/>
    <property type="project" value="UniProtKB-UniRule"/>
</dbReference>
<organism evidence="15 16">
    <name type="scientific">Megasphaera micronuciformis F0359</name>
    <dbReference type="NCBI Taxonomy" id="706434"/>
    <lineage>
        <taxon>Bacteria</taxon>
        <taxon>Bacillati</taxon>
        <taxon>Bacillota</taxon>
        <taxon>Negativicutes</taxon>
        <taxon>Veillonellales</taxon>
        <taxon>Veillonellaceae</taxon>
        <taxon>Megasphaera</taxon>
    </lineage>
</organism>
<keyword evidence="12" id="KW-0963">Cytoplasm</keyword>
<evidence type="ECO:0000256" key="7">
    <source>
        <dbReference type="ARBA" id="ARBA00022840"/>
    </source>
</evidence>
<evidence type="ECO:0000256" key="10">
    <source>
        <dbReference type="ARBA" id="ARBA00033093"/>
    </source>
</evidence>
<name>E2ZCW5_9FIRM</name>
<dbReference type="HOGENOM" id="CLU_047116_0_0_9"/>
<reference evidence="15 16" key="1">
    <citation type="submission" date="2010-08" db="EMBL/GenBank/DDBJ databases">
        <authorList>
            <person name="Weinstock G."/>
            <person name="Sodergren E."/>
            <person name="Clifton S."/>
            <person name="Fulton L."/>
            <person name="Fulton B."/>
            <person name="Courtney L."/>
            <person name="Fronick C."/>
            <person name="Harrison M."/>
            <person name="Strong C."/>
            <person name="Farmer C."/>
            <person name="Delahaunty K."/>
            <person name="Markovic C."/>
            <person name="Hall O."/>
            <person name="Minx P."/>
            <person name="Tomlinson C."/>
            <person name="Mitreva M."/>
            <person name="Hou S."/>
            <person name="Chen J."/>
            <person name="Wollam A."/>
            <person name="Pepin K.H."/>
            <person name="Johnson M."/>
            <person name="Bhonagiri V."/>
            <person name="Zhang X."/>
            <person name="Suruliraj S."/>
            <person name="Warren W."/>
            <person name="Chinwalla A."/>
            <person name="Mardis E.R."/>
            <person name="Wilson R.K."/>
        </authorList>
    </citation>
    <scope>NUCLEOTIDE SEQUENCE [LARGE SCALE GENOMIC DNA]</scope>
    <source>
        <strain evidence="15 16">F0359</strain>
    </source>
</reference>
<evidence type="ECO:0000256" key="9">
    <source>
        <dbReference type="ARBA" id="ARBA00032931"/>
    </source>
</evidence>
<dbReference type="NCBIfam" id="TIGR00878">
    <property type="entry name" value="purM"/>
    <property type="match status" value="1"/>
</dbReference>
<gene>
    <name evidence="12 15" type="primary">purM</name>
    <name evidence="15" type="ORF">HMPREF9429_01069</name>
</gene>
<dbReference type="InterPro" id="IPR036921">
    <property type="entry name" value="PurM-like_N_sf"/>
</dbReference>
<keyword evidence="7 12" id="KW-0067">ATP-binding</keyword>
<dbReference type="CDD" id="cd02196">
    <property type="entry name" value="PurM"/>
    <property type="match status" value="1"/>
</dbReference>
<keyword evidence="5 12" id="KW-0436">Ligase</keyword>
<sequence length="363" mass="39253">MRKEKNMHSKENAKESLTYAAAGVDIDAGNKAVELMKDSVKATYRPEVLGDLGGFGGLFSLMNSSVKNPVLVSGTDGVGTKLRLAIMMDKHDTVGQDCVAMSINDILVQGAEPLFFLDYIAVGKLNPEQVASIVKGVAQACSESGCALLGGETAEMAGFYGDGDYDLAGFGVGLADREKLITGETIKEGDVLIGLPSTGVHSNGFSLVRKIVFDRMKMKLTDYVGELGMSIGECLLTPTRLYPRPCLPVIREFDVKGMVHITGGGFYENIPRVLPKGIGVEVDVTTWPQLPVFGLLQKWGNVDWPEMYRTFNMGIGMIMIVDKDDAPAVMKNLEDRHEQAYVIGKTVKTDGDRVVLKGGVFND</sequence>
<evidence type="ECO:0000313" key="16">
    <source>
        <dbReference type="Proteomes" id="UP000003195"/>
    </source>
</evidence>
<comment type="caution">
    <text evidence="15">The sequence shown here is derived from an EMBL/GenBank/DDBJ whole genome shotgun (WGS) entry which is preliminary data.</text>
</comment>
<dbReference type="Pfam" id="PF02769">
    <property type="entry name" value="AIRS_C"/>
    <property type="match status" value="1"/>
</dbReference>
<dbReference type="EC" id="6.3.3.1" evidence="3 12"/>
<evidence type="ECO:0000256" key="12">
    <source>
        <dbReference type="HAMAP-Rule" id="MF_00741"/>
    </source>
</evidence>
<dbReference type="InterPro" id="IPR004733">
    <property type="entry name" value="PurM_cligase"/>
</dbReference>
<dbReference type="GO" id="GO:0005524">
    <property type="term" value="F:ATP binding"/>
    <property type="evidence" value="ECO:0007669"/>
    <property type="project" value="UniProtKB-KW"/>
</dbReference>
<evidence type="ECO:0000256" key="5">
    <source>
        <dbReference type="ARBA" id="ARBA00022598"/>
    </source>
</evidence>
<evidence type="ECO:0000256" key="11">
    <source>
        <dbReference type="ARBA" id="ARBA00049057"/>
    </source>
</evidence>
<dbReference type="GO" id="GO:0046084">
    <property type="term" value="P:adenine biosynthetic process"/>
    <property type="evidence" value="ECO:0007669"/>
    <property type="project" value="TreeGrafter"/>
</dbReference>
<evidence type="ECO:0000256" key="8">
    <source>
        <dbReference type="ARBA" id="ARBA00031908"/>
    </source>
</evidence>
<evidence type="ECO:0000256" key="4">
    <source>
        <dbReference type="ARBA" id="ARBA00020367"/>
    </source>
</evidence>
<protein>
    <recommendedName>
        <fullName evidence="4 12">Phosphoribosylformylglycinamidine cyclo-ligase</fullName>
        <ecNumber evidence="3 12">6.3.3.1</ecNumber>
    </recommendedName>
    <alternativeName>
        <fullName evidence="9 12">AIR synthase</fullName>
    </alternativeName>
    <alternativeName>
        <fullName evidence="10 12">AIRS</fullName>
    </alternativeName>
    <alternativeName>
        <fullName evidence="8 12">Phosphoribosyl-aminoimidazole synthetase</fullName>
    </alternativeName>
</protein>
<keyword evidence="12" id="KW-0658">Purine biosynthesis</keyword>
<dbReference type="GO" id="GO:0005829">
    <property type="term" value="C:cytosol"/>
    <property type="evidence" value="ECO:0007669"/>
    <property type="project" value="TreeGrafter"/>
</dbReference>
<evidence type="ECO:0000256" key="6">
    <source>
        <dbReference type="ARBA" id="ARBA00022741"/>
    </source>
</evidence>
<feature type="domain" description="PurM-like C-terminal" evidence="14">
    <location>
        <begin position="187"/>
        <end position="356"/>
    </location>
</feature>
<dbReference type="HAMAP" id="MF_00741">
    <property type="entry name" value="AIRS"/>
    <property type="match status" value="1"/>
</dbReference>
<dbReference type="SUPFAM" id="SSF56042">
    <property type="entry name" value="PurM C-terminal domain-like"/>
    <property type="match status" value="1"/>
</dbReference>
<dbReference type="Gene3D" id="3.30.1330.10">
    <property type="entry name" value="PurM-like, N-terminal domain"/>
    <property type="match status" value="1"/>
</dbReference>
<comment type="catalytic activity">
    <reaction evidence="11 12">
        <text>2-formamido-N(1)-(5-O-phospho-beta-D-ribosyl)acetamidine + ATP = 5-amino-1-(5-phospho-beta-D-ribosyl)imidazole + ADP + phosphate + H(+)</text>
        <dbReference type="Rhea" id="RHEA:23032"/>
        <dbReference type="ChEBI" id="CHEBI:15378"/>
        <dbReference type="ChEBI" id="CHEBI:30616"/>
        <dbReference type="ChEBI" id="CHEBI:43474"/>
        <dbReference type="ChEBI" id="CHEBI:137981"/>
        <dbReference type="ChEBI" id="CHEBI:147287"/>
        <dbReference type="ChEBI" id="CHEBI:456216"/>
        <dbReference type="EC" id="6.3.3.1"/>
    </reaction>
</comment>
<dbReference type="EMBL" id="AECS01000037">
    <property type="protein sequence ID" value="EFQ03886.1"/>
    <property type="molecule type" value="Genomic_DNA"/>
</dbReference>
<evidence type="ECO:0000256" key="2">
    <source>
        <dbReference type="ARBA" id="ARBA00010280"/>
    </source>
</evidence>
<feature type="domain" description="PurM-like N-terminal" evidence="13">
    <location>
        <begin position="70"/>
        <end position="174"/>
    </location>
</feature>
<dbReference type="AlphaFoldDB" id="E2ZCW5"/>
<keyword evidence="16" id="KW-1185">Reference proteome</keyword>
<dbReference type="FunFam" id="3.30.1330.10:FF:000001">
    <property type="entry name" value="Phosphoribosylformylglycinamidine cyclo-ligase"/>
    <property type="match status" value="1"/>
</dbReference>
<dbReference type="FunFam" id="3.90.650.10:FF:000001">
    <property type="entry name" value="Phosphoribosylformylglycinamidine cyclo-ligase"/>
    <property type="match status" value="1"/>
</dbReference>
<comment type="similarity">
    <text evidence="2 12">Belongs to the AIR synthase family.</text>
</comment>
<keyword evidence="6 12" id="KW-0547">Nucleotide-binding</keyword>
<evidence type="ECO:0000256" key="1">
    <source>
        <dbReference type="ARBA" id="ARBA00004686"/>
    </source>
</evidence>
<dbReference type="SUPFAM" id="SSF55326">
    <property type="entry name" value="PurM N-terminal domain-like"/>
    <property type="match status" value="1"/>
</dbReference>
<evidence type="ECO:0000259" key="13">
    <source>
        <dbReference type="Pfam" id="PF00586"/>
    </source>
</evidence>
<evidence type="ECO:0000313" key="15">
    <source>
        <dbReference type="EMBL" id="EFQ03886.1"/>
    </source>
</evidence>
<dbReference type="GO" id="GO:0004637">
    <property type="term" value="F:phosphoribosylamine-glycine ligase activity"/>
    <property type="evidence" value="ECO:0007669"/>
    <property type="project" value="TreeGrafter"/>
</dbReference>
<dbReference type="InterPro" id="IPR036676">
    <property type="entry name" value="PurM-like_C_sf"/>
</dbReference>
<dbReference type="STRING" id="706434.HMPREF9429_01069"/>
<evidence type="ECO:0000259" key="14">
    <source>
        <dbReference type="Pfam" id="PF02769"/>
    </source>
</evidence>
<evidence type="ECO:0000256" key="3">
    <source>
        <dbReference type="ARBA" id="ARBA00013047"/>
    </source>
</evidence>
<dbReference type="GO" id="GO:0004641">
    <property type="term" value="F:phosphoribosylformylglycinamidine cyclo-ligase activity"/>
    <property type="evidence" value="ECO:0007669"/>
    <property type="project" value="UniProtKB-UniRule"/>
</dbReference>
<dbReference type="UniPathway" id="UPA00074">
    <property type="reaction ID" value="UER00129"/>
</dbReference>
<dbReference type="PANTHER" id="PTHR10520">
    <property type="entry name" value="TRIFUNCTIONAL PURINE BIOSYNTHETIC PROTEIN ADENOSINE-3-RELATED"/>
    <property type="match status" value="1"/>
</dbReference>
<dbReference type="Proteomes" id="UP000003195">
    <property type="component" value="Unassembled WGS sequence"/>
</dbReference>
<comment type="subcellular location">
    <subcellularLocation>
        <location evidence="12">Cytoplasm</location>
    </subcellularLocation>
</comment>
<dbReference type="Gene3D" id="3.90.650.10">
    <property type="entry name" value="PurM-like C-terminal domain"/>
    <property type="match status" value="1"/>
</dbReference>